<proteinExistence type="inferred from homology"/>
<comment type="similarity">
    <text evidence="1">Belongs to the FldB/FldC dehydratase alpha/beta subunit family.</text>
</comment>
<dbReference type="Gene3D" id="3.40.50.11900">
    <property type="match status" value="1"/>
</dbReference>
<reference evidence="2 3" key="1">
    <citation type="submission" date="2023-02" db="EMBL/GenBank/DDBJ databases">
        <title>Streptomyces sp. SCA4-21 with antifungal activity against Fusarium oxysporum f. sp. cubense, Streptomyces sp. SCA2-17 with antifungal activity against Fusarium oxysporum f. sp. cubense.</title>
        <authorList>
            <person name="Qi D."/>
        </authorList>
    </citation>
    <scope>NUCLEOTIDE SEQUENCE [LARGE SCALE GENOMIC DNA]</scope>
    <source>
        <strain evidence="2 3">SCA4-21</strain>
    </source>
</reference>
<name>A0ABY9URK0_9ACTN</name>
<accession>A0ABY9URK0</accession>
<dbReference type="EMBL" id="CP117522">
    <property type="protein sequence ID" value="WNE95173.1"/>
    <property type="molecule type" value="Genomic_DNA"/>
</dbReference>
<evidence type="ECO:0000313" key="3">
    <source>
        <dbReference type="Proteomes" id="UP001305606"/>
    </source>
</evidence>
<sequence>MNSSRPRLAAASKALRHQRAWFADLRAGAGRGRPLALVNADAPQELFRAMDVPYVVNQWWSSIISAKRMSGRYLEALRARGLPDDVEQYSALPLAEALAPRSDDAPWGGLPLPTVVLAECTGDTMRRVFQLWESELGVPFLPLESAAAETVPANWWELMRHDWETAIGSARIDLLERELREVIPRIERLTGARFRPERLAEVMDLSNQQAEWNRRTRDLLATAERCPVPVNDIIPAVMIPQWHRGTRWATAAAESLYHEVRSLVEDGRSVVAPERRRLMWIGRGLWFDMDFYRSFESSHGAVFVWSMYLALAADAYARYGGDPLRALAARFCAFRDQMYTPPWSVEWYVKEARAHRVAGVVHLISPDSRSSWFTTHALRAAGLPVLEIRADNADGRSLDPARLHDDVGRWLDALPEGSGRLTGTAAPADRSP</sequence>
<dbReference type="PANTHER" id="PTHR30548:SF1">
    <property type="entry name" value="DEHYDRATASE SUBUNIT MJ0007-RELATED"/>
    <property type="match status" value="1"/>
</dbReference>
<keyword evidence="3" id="KW-1185">Reference proteome</keyword>
<evidence type="ECO:0000256" key="1">
    <source>
        <dbReference type="ARBA" id="ARBA00005806"/>
    </source>
</evidence>
<dbReference type="RefSeq" id="WP_311034532.1">
    <property type="nucleotide sequence ID" value="NZ_CP117522.1"/>
</dbReference>
<gene>
    <name evidence="2" type="ORF">PS467_07345</name>
</gene>
<protein>
    <submittedName>
        <fullName evidence="2">2-hydroxyacyl-CoA dehydratase family protein</fullName>
    </submittedName>
</protein>
<dbReference type="Proteomes" id="UP001305606">
    <property type="component" value="Chromosome"/>
</dbReference>
<dbReference type="Pfam" id="PF06050">
    <property type="entry name" value="HGD-D"/>
    <property type="match status" value="1"/>
</dbReference>
<evidence type="ECO:0000313" key="2">
    <source>
        <dbReference type="EMBL" id="WNE95173.1"/>
    </source>
</evidence>
<dbReference type="InterPro" id="IPR010327">
    <property type="entry name" value="FldB/FldC_alpha/beta"/>
</dbReference>
<dbReference type="PANTHER" id="PTHR30548">
    <property type="entry name" value="2-HYDROXYGLUTARYL-COA DEHYDRATASE, D-COMPONENT-RELATED"/>
    <property type="match status" value="1"/>
</dbReference>
<organism evidence="2 3">
    <name type="scientific">Streptomyces luomodiensis</name>
    <dbReference type="NCBI Taxonomy" id="3026192"/>
    <lineage>
        <taxon>Bacteria</taxon>
        <taxon>Bacillati</taxon>
        <taxon>Actinomycetota</taxon>
        <taxon>Actinomycetes</taxon>
        <taxon>Kitasatosporales</taxon>
        <taxon>Streptomycetaceae</taxon>
        <taxon>Streptomyces</taxon>
    </lineage>
</organism>